<accession>A0A6J4KCQ7</accession>
<feature type="region of interest" description="Disordered" evidence="1">
    <location>
        <begin position="86"/>
        <end position="114"/>
    </location>
</feature>
<feature type="compositionally biased region" description="Low complexity" evidence="1">
    <location>
        <begin position="103"/>
        <end position="114"/>
    </location>
</feature>
<protein>
    <recommendedName>
        <fullName evidence="3">ATP/GTP-binding protein</fullName>
    </recommendedName>
</protein>
<evidence type="ECO:0000313" key="2">
    <source>
        <dbReference type="EMBL" id="CAA9302320.1"/>
    </source>
</evidence>
<evidence type="ECO:0008006" key="3">
    <source>
        <dbReference type="Google" id="ProtNLM"/>
    </source>
</evidence>
<proteinExistence type="predicted"/>
<dbReference type="AlphaFoldDB" id="A0A6J4KCQ7"/>
<feature type="region of interest" description="Disordered" evidence="1">
    <location>
        <begin position="1"/>
        <end position="32"/>
    </location>
</feature>
<gene>
    <name evidence="2" type="ORF">AVDCRST_MAG61-1105</name>
</gene>
<organism evidence="2">
    <name type="scientific">uncultured Friedmanniella sp</name>
    <dbReference type="NCBI Taxonomy" id="335381"/>
    <lineage>
        <taxon>Bacteria</taxon>
        <taxon>Bacillati</taxon>
        <taxon>Actinomycetota</taxon>
        <taxon>Actinomycetes</taxon>
        <taxon>Propionibacteriales</taxon>
        <taxon>Nocardioidaceae</taxon>
        <taxon>Friedmanniella</taxon>
        <taxon>environmental samples</taxon>
    </lineage>
</organism>
<dbReference type="EMBL" id="CADCTT010000168">
    <property type="protein sequence ID" value="CAA9302320.1"/>
    <property type="molecule type" value="Genomic_DNA"/>
</dbReference>
<name>A0A6J4KCQ7_9ACTN</name>
<sequence>MSRGNEFVAEAWTNERSAESAGGTQLESRPGSARRVRYTYLPKSEYKAQMDAYRKELSAVIAANKATMNALGQCIQGGGNFNCGRFQTSDLPDDPNIREAGEPDPAAPAAPTVTPEQAAYIASARIRLSAPKPMIGPPPEINEWGMAAVGYPLWLWAEGNLNPAPVSDSVYDLAVSLDARLVSVVFDMGDGGRVTCSNVTTRWTRSVEPGAKSPACGYVYPKPSLPDGSYTVTANAVWAIDWAINGSTGSLPFYQSASTEIPVGELQVLIR</sequence>
<reference evidence="2" key="1">
    <citation type="submission" date="2020-02" db="EMBL/GenBank/DDBJ databases">
        <authorList>
            <person name="Meier V. D."/>
        </authorList>
    </citation>
    <scope>NUCLEOTIDE SEQUENCE</scope>
    <source>
        <strain evidence="2">AVDCRST_MAG61</strain>
    </source>
</reference>
<evidence type="ECO:0000256" key="1">
    <source>
        <dbReference type="SAM" id="MobiDB-lite"/>
    </source>
</evidence>